<organism evidence="2 3">
    <name type="scientific">Turnera subulata</name>
    <dbReference type="NCBI Taxonomy" id="218843"/>
    <lineage>
        <taxon>Eukaryota</taxon>
        <taxon>Viridiplantae</taxon>
        <taxon>Streptophyta</taxon>
        <taxon>Embryophyta</taxon>
        <taxon>Tracheophyta</taxon>
        <taxon>Spermatophyta</taxon>
        <taxon>Magnoliopsida</taxon>
        <taxon>eudicotyledons</taxon>
        <taxon>Gunneridae</taxon>
        <taxon>Pentapetalae</taxon>
        <taxon>rosids</taxon>
        <taxon>fabids</taxon>
        <taxon>Malpighiales</taxon>
        <taxon>Passifloraceae</taxon>
        <taxon>Turnera</taxon>
    </lineage>
</organism>
<proteinExistence type="predicted"/>
<keyword evidence="3" id="KW-1185">Reference proteome</keyword>
<dbReference type="Proteomes" id="UP001141552">
    <property type="component" value="Unassembled WGS sequence"/>
</dbReference>
<evidence type="ECO:0000313" key="3">
    <source>
        <dbReference type="Proteomes" id="UP001141552"/>
    </source>
</evidence>
<dbReference type="Pfam" id="PF14111">
    <property type="entry name" value="DUF4283"/>
    <property type="match status" value="1"/>
</dbReference>
<dbReference type="InterPro" id="IPR025558">
    <property type="entry name" value="DUF4283"/>
</dbReference>
<gene>
    <name evidence="2" type="ORF">Tsubulata_021846</name>
</gene>
<dbReference type="AlphaFoldDB" id="A0A9Q0FWA6"/>
<evidence type="ECO:0000313" key="2">
    <source>
        <dbReference type="EMBL" id="KAJ4839058.1"/>
    </source>
</evidence>
<feature type="domain" description="DUF4283" evidence="1">
    <location>
        <begin position="100"/>
        <end position="159"/>
    </location>
</feature>
<evidence type="ECO:0000259" key="1">
    <source>
        <dbReference type="Pfam" id="PF14111"/>
    </source>
</evidence>
<sequence length="160" mass="17394">MVFASSEDDSLVVTSADANVVEGTSLSNPSAPLFMDKVPQDKLDNGDSSLPKTAPTPWAKVVSNPSPYNPQLNFMQPVLSGDSNMLCIPPELLEIGRKKYSLCLIGQFMGSAPKLGFIHAISIKLWVRDGAISISHYKDGLFLFQFSNESAYSRALTRVP</sequence>
<reference evidence="2" key="1">
    <citation type="submission" date="2022-02" db="EMBL/GenBank/DDBJ databases">
        <authorList>
            <person name="Henning P.M."/>
            <person name="McCubbin A.G."/>
            <person name="Shore J.S."/>
        </authorList>
    </citation>
    <scope>NUCLEOTIDE SEQUENCE</scope>
    <source>
        <strain evidence="2">F60SS</strain>
        <tissue evidence="2">Leaves</tissue>
    </source>
</reference>
<comment type="caution">
    <text evidence="2">The sequence shown here is derived from an EMBL/GenBank/DDBJ whole genome shotgun (WGS) entry which is preliminary data.</text>
</comment>
<accession>A0A9Q0FWA6</accession>
<dbReference type="EMBL" id="JAKUCV010003407">
    <property type="protein sequence ID" value="KAJ4839058.1"/>
    <property type="molecule type" value="Genomic_DNA"/>
</dbReference>
<name>A0A9Q0FWA6_9ROSI</name>
<dbReference type="OrthoDB" id="1751344at2759"/>
<reference evidence="2" key="2">
    <citation type="journal article" date="2023" name="Plants (Basel)">
        <title>Annotation of the Turnera subulata (Passifloraceae) Draft Genome Reveals the S-Locus Evolved after the Divergence of Turneroideae from Passifloroideae in a Stepwise Manner.</title>
        <authorList>
            <person name="Henning P.M."/>
            <person name="Roalson E.H."/>
            <person name="Mir W."/>
            <person name="McCubbin A.G."/>
            <person name="Shore J.S."/>
        </authorList>
    </citation>
    <scope>NUCLEOTIDE SEQUENCE</scope>
    <source>
        <strain evidence="2">F60SS</strain>
    </source>
</reference>
<protein>
    <recommendedName>
        <fullName evidence="1">DUF4283 domain-containing protein</fullName>
    </recommendedName>
</protein>